<dbReference type="STRING" id="105231.A0A0U9HKY6"/>
<keyword evidence="3" id="KW-0326">Glycosidase</keyword>
<gene>
    <name evidence="6" type="ORF">KFL_006670040</name>
</gene>
<evidence type="ECO:0000256" key="1">
    <source>
        <dbReference type="ARBA" id="ARBA00010838"/>
    </source>
</evidence>
<dbReference type="AlphaFoldDB" id="A0A0U9HKY6"/>
<dbReference type="SUPFAM" id="SSF51445">
    <property type="entry name" value="(Trans)glycosidases"/>
    <property type="match status" value="1"/>
</dbReference>
<dbReference type="InterPro" id="IPR017853">
    <property type="entry name" value="GH"/>
</dbReference>
<organism evidence="6 7">
    <name type="scientific">Klebsormidium nitens</name>
    <name type="common">Green alga</name>
    <name type="synonym">Ulothrix nitens</name>
    <dbReference type="NCBI Taxonomy" id="105231"/>
    <lineage>
        <taxon>Eukaryota</taxon>
        <taxon>Viridiplantae</taxon>
        <taxon>Streptophyta</taxon>
        <taxon>Klebsormidiophyceae</taxon>
        <taxon>Klebsormidiales</taxon>
        <taxon>Klebsormidiaceae</taxon>
        <taxon>Klebsormidium</taxon>
    </lineage>
</organism>
<feature type="region of interest" description="Disordered" evidence="5">
    <location>
        <begin position="114"/>
        <end position="177"/>
    </location>
</feature>
<proteinExistence type="inferred from homology"/>
<dbReference type="GO" id="GO:0005975">
    <property type="term" value="P:carbohydrate metabolic process"/>
    <property type="evidence" value="ECO:0007669"/>
    <property type="project" value="InterPro"/>
</dbReference>
<dbReference type="Gene3D" id="3.20.20.80">
    <property type="entry name" value="Glycosidases"/>
    <property type="match status" value="1"/>
</dbReference>
<reference evidence="6 7" key="1">
    <citation type="journal article" date="2014" name="Nat. Commun.">
        <title>Klebsormidium flaccidum genome reveals primary factors for plant terrestrial adaptation.</title>
        <authorList>
            <person name="Hori K."/>
            <person name="Maruyama F."/>
            <person name="Fujisawa T."/>
            <person name="Togashi T."/>
            <person name="Yamamoto N."/>
            <person name="Seo M."/>
            <person name="Sato S."/>
            <person name="Yamada T."/>
            <person name="Mori H."/>
            <person name="Tajima N."/>
            <person name="Moriyama T."/>
            <person name="Ikeuchi M."/>
            <person name="Watanabe M."/>
            <person name="Wada H."/>
            <person name="Kobayashi K."/>
            <person name="Saito M."/>
            <person name="Masuda T."/>
            <person name="Sasaki-Sekimoto Y."/>
            <person name="Mashiguchi K."/>
            <person name="Awai K."/>
            <person name="Shimojima M."/>
            <person name="Masuda S."/>
            <person name="Iwai M."/>
            <person name="Nobusawa T."/>
            <person name="Narise T."/>
            <person name="Kondo S."/>
            <person name="Saito H."/>
            <person name="Sato R."/>
            <person name="Murakawa M."/>
            <person name="Ihara Y."/>
            <person name="Oshima-Yamada Y."/>
            <person name="Ohtaka K."/>
            <person name="Satoh M."/>
            <person name="Sonobe K."/>
            <person name="Ishii M."/>
            <person name="Ohtani R."/>
            <person name="Kanamori-Sato M."/>
            <person name="Honoki R."/>
            <person name="Miyazaki D."/>
            <person name="Mochizuki H."/>
            <person name="Umetsu J."/>
            <person name="Higashi K."/>
            <person name="Shibata D."/>
            <person name="Kamiya Y."/>
            <person name="Sato N."/>
            <person name="Nakamura Y."/>
            <person name="Tabata S."/>
            <person name="Ida S."/>
            <person name="Kurokawa K."/>
            <person name="Ohta H."/>
        </authorList>
    </citation>
    <scope>NUCLEOTIDE SEQUENCE [LARGE SCALE GENOMIC DNA]</scope>
    <source>
        <strain evidence="6 7">NIES-2285</strain>
    </source>
</reference>
<dbReference type="GO" id="GO:0008378">
    <property type="term" value="F:galactosyltransferase activity"/>
    <property type="evidence" value="ECO:0000318"/>
    <property type="project" value="GO_Central"/>
</dbReference>
<dbReference type="PANTHER" id="PTHR10353:SF209">
    <property type="entry name" value="GALACTOLIPID GALACTOSYLTRANSFERASE SFR2, CHLOROPLASTIC"/>
    <property type="match status" value="1"/>
</dbReference>
<comment type="similarity">
    <text evidence="1 4">Belongs to the glycosyl hydrolase 1 family.</text>
</comment>
<accession>A0A0U9HKY6</accession>
<evidence type="ECO:0000313" key="6">
    <source>
        <dbReference type="EMBL" id="GAQ90646.1"/>
    </source>
</evidence>
<evidence type="ECO:0000256" key="2">
    <source>
        <dbReference type="ARBA" id="ARBA00022801"/>
    </source>
</evidence>
<protein>
    <submittedName>
        <fullName evidence="6">Glycoside hydrolase</fullName>
    </submittedName>
</protein>
<dbReference type="PANTHER" id="PTHR10353">
    <property type="entry name" value="GLYCOSYL HYDROLASE"/>
    <property type="match status" value="1"/>
</dbReference>
<keyword evidence="7" id="KW-1185">Reference proteome</keyword>
<dbReference type="Pfam" id="PF00232">
    <property type="entry name" value="Glyco_hydro_1"/>
    <property type="match status" value="2"/>
</dbReference>
<dbReference type="OMA" id="ETSCDDN"/>
<evidence type="ECO:0000256" key="5">
    <source>
        <dbReference type="SAM" id="MobiDB-lite"/>
    </source>
</evidence>
<keyword evidence="2 6" id="KW-0378">Hydrolase</keyword>
<evidence type="ECO:0000256" key="3">
    <source>
        <dbReference type="ARBA" id="ARBA00023295"/>
    </source>
</evidence>
<dbReference type="EMBL" id="DF237616">
    <property type="protein sequence ID" value="GAQ90646.1"/>
    <property type="molecule type" value="Genomic_DNA"/>
</dbReference>
<dbReference type="OrthoDB" id="2018004at2759"/>
<evidence type="ECO:0000313" key="7">
    <source>
        <dbReference type="Proteomes" id="UP000054558"/>
    </source>
</evidence>
<dbReference type="InterPro" id="IPR001360">
    <property type="entry name" value="Glyco_hydro_1"/>
</dbReference>
<dbReference type="PRINTS" id="PR00131">
    <property type="entry name" value="GLHYDRLASE1"/>
</dbReference>
<evidence type="ECO:0000256" key="4">
    <source>
        <dbReference type="RuleBase" id="RU003690"/>
    </source>
</evidence>
<sequence>MAPPNPLPVILTVGKVAVGLWGAATVLNALAYKQFIARKDFAPLDDPFEDPGDPDTVLAQFAVDKPIASDGSGEGFFFGLATAPAHVEDELDDAWLEFAEESVPEKEMVQYGTSDNMEEHGPGGSNIEGESEARSKGLSSSDGAHATLAKEDGNSSKQPNGVAAEDNEDNLPIGQGLKGLTADGEALAVAAFHNVPKPEQRLKFWSEPDTELQLAAGANVSVFRMGIDWGRIVPDEPAEGTAQVFDKKAVAHYRWILRRVRHYKMKVMLTLFHHSLPKWATNYGGWTNHRTVDYFVEFTHLAVEAFGDLVDYWMTFNEPHVFVGLTYCGASWPGGTPPGVIETLMLSTPWGRFQKAMRYMAEAHIKAYDIIHKDDETPGGPVHAARGAPQVGIAHHVSFMRPYGLKDVGPVVASNAMTRFNWVDKVCHKLDYIGINYYGQEVLSAPGLKLVPDIEYSEAGRGVYPDGMYRMLLQFHERYKHLKIRYIIAENGIADETDVIRRPYMIEHLLAIKAAIHDGVPIDGYFHWTLSDNWEWADGYGPKFGLVAVDRENDLKRTPRPSYHLYGQIAKTGTVTQGMREQAWNELLQAADEGKTRKFCREVDGWGLMYAGGLDCPTERAYVTRDWRFAHYEYEGLQDPVSRFTRFLGSKLPFRRADPARPAADLPKNG</sequence>
<dbReference type="Proteomes" id="UP000054558">
    <property type="component" value="Unassembled WGS sequence"/>
</dbReference>
<dbReference type="GO" id="GO:0004553">
    <property type="term" value="F:hydrolase activity, hydrolyzing O-glycosyl compounds"/>
    <property type="evidence" value="ECO:0007669"/>
    <property type="project" value="InterPro"/>
</dbReference>
<name>A0A0U9HKY6_KLENI</name>